<reference evidence="1 2" key="1">
    <citation type="submission" date="2021-03" db="EMBL/GenBank/DDBJ databases">
        <title>Winogradskyella sp. nov., isolated from costal sediment.</title>
        <authorList>
            <person name="Gao C."/>
        </authorList>
    </citation>
    <scope>NUCLEOTIDE SEQUENCE [LARGE SCALE GENOMIC DNA]</scope>
    <source>
        <strain evidence="1 2">DF17</strain>
    </source>
</reference>
<gene>
    <name evidence="1" type="ORF">J4050_12920</name>
</gene>
<dbReference type="GO" id="GO:0008168">
    <property type="term" value="F:methyltransferase activity"/>
    <property type="evidence" value="ECO:0007669"/>
    <property type="project" value="UniProtKB-KW"/>
</dbReference>
<keyword evidence="1" id="KW-0808">Transferase</keyword>
<dbReference type="Proteomes" id="UP000676776">
    <property type="component" value="Unassembled WGS sequence"/>
</dbReference>
<evidence type="ECO:0000313" key="2">
    <source>
        <dbReference type="Proteomes" id="UP000676776"/>
    </source>
</evidence>
<dbReference type="GO" id="GO:0032259">
    <property type="term" value="P:methylation"/>
    <property type="evidence" value="ECO:0007669"/>
    <property type="project" value="UniProtKB-KW"/>
</dbReference>
<organism evidence="1 2">
    <name type="scientific">Winogradskyella pelagia</name>
    <dbReference type="NCBI Taxonomy" id="2819984"/>
    <lineage>
        <taxon>Bacteria</taxon>
        <taxon>Pseudomonadati</taxon>
        <taxon>Bacteroidota</taxon>
        <taxon>Flavobacteriia</taxon>
        <taxon>Flavobacteriales</taxon>
        <taxon>Flavobacteriaceae</taxon>
        <taxon>Winogradskyella</taxon>
    </lineage>
</organism>
<dbReference type="EMBL" id="JAGEVF010000011">
    <property type="protein sequence ID" value="MBO3117652.1"/>
    <property type="molecule type" value="Genomic_DNA"/>
</dbReference>
<proteinExistence type="predicted"/>
<sequence>MNSHRPHSSSFRDPSGYIFIENDEVKRVINPIYFKQYEALKSSGFYDFLIKNALLVPHKEIASSEDQIVLKAERIPFITYPYEWSFNMYKEAALLTLKLQKIALEEGFSLKDATAFNVTFFKGKAIFIDTLSFDFYEENTPWRAYKQFVMHFLGPLLLAKHYGNESLGFLKQFIDGVPLHMVSKMLPFHTKFNPTVLTNIHLLAKSEAKYHEESRSEAKRATLSKKGLLNIVESLYGFIKNLKLKEASEWGDYYDKINYSGVAFDHKATVINEWIASLKPENLIDVGGNDGTFVRKLKFAPKQSLVCDVDNNAIDFNYSQIKRYKETSIIPFVLDVLQPSPAIGLNNKERQSFLDRITTFKPNVTMALALIHHMSITGNVPFSMSAEFFAQFSENLIIEFPKRNDSWVERLLKSKVDFEAHFGFYNQENFENAYLNLFNLVERVPIEDSNRIIYFLKRK</sequence>
<protein>
    <submittedName>
        <fullName evidence="1">Class I SAM-dependent methyltransferase</fullName>
    </submittedName>
</protein>
<name>A0ABS3T4H9_9FLAO</name>
<evidence type="ECO:0000313" key="1">
    <source>
        <dbReference type="EMBL" id="MBO3117652.1"/>
    </source>
</evidence>
<keyword evidence="2" id="KW-1185">Reference proteome</keyword>
<accession>A0ABS3T4H9</accession>
<keyword evidence="1" id="KW-0489">Methyltransferase</keyword>
<comment type="caution">
    <text evidence="1">The sequence shown here is derived from an EMBL/GenBank/DDBJ whole genome shotgun (WGS) entry which is preliminary data.</text>
</comment>
<dbReference type="RefSeq" id="WP_208155009.1">
    <property type="nucleotide sequence ID" value="NZ_JAGEVF010000011.1"/>
</dbReference>